<evidence type="ECO:0000256" key="2">
    <source>
        <dbReference type="SAM" id="SignalP"/>
    </source>
</evidence>
<dbReference type="GeneID" id="59348219"/>
<name>A0A8H6SDJ4_9AGAR</name>
<evidence type="ECO:0000313" key="4">
    <source>
        <dbReference type="Proteomes" id="UP000636479"/>
    </source>
</evidence>
<keyword evidence="4" id="KW-1185">Reference proteome</keyword>
<keyword evidence="2" id="KW-0732">Signal</keyword>
<feature type="transmembrane region" description="Helical" evidence="1">
    <location>
        <begin position="395"/>
        <end position="413"/>
    </location>
</feature>
<proteinExistence type="predicted"/>
<organism evidence="3 4">
    <name type="scientific">Mycena indigotica</name>
    <dbReference type="NCBI Taxonomy" id="2126181"/>
    <lineage>
        <taxon>Eukaryota</taxon>
        <taxon>Fungi</taxon>
        <taxon>Dikarya</taxon>
        <taxon>Basidiomycota</taxon>
        <taxon>Agaricomycotina</taxon>
        <taxon>Agaricomycetes</taxon>
        <taxon>Agaricomycetidae</taxon>
        <taxon>Agaricales</taxon>
        <taxon>Marasmiineae</taxon>
        <taxon>Mycenaceae</taxon>
        <taxon>Mycena</taxon>
    </lineage>
</organism>
<feature type="chain" id="PRO_5034981611" description="Wax synthase domain-containing protein" evidence="2">
    <location>
        <begin position="19"/>
        <end position="433"/>
    </location>
</feature>
<evidence type="ECO:0000313" key="3">
    <source>
        <dbReference type="EMBL" id="KAF7296756.1"/>
    </source>
</evidence>
<dbReference type="RefSeq" id="XP_037217115.1">
    <property type="nucleotide sequence ID" value="XM_037365703.1"/>
</dbReference>
<evidence type="ECO:0000256" key="1">
    <source>
        <dbReference type="SAM" id="Phobius"/>
    </source>
</evidence>
<reference evidence="3" key="1">
    <citation type="submission" date="2020-05" db="EMBL/GenBank/DDBJ databases">
        <title>Mycena genomes resolve the evolution of fungal bioluminescence.</title>
        <authorList>
            <person name="Tsai I.J."/>
        </authorList>
    </citation>
    <scope>NUCLEOTIDE SEQUENCE</scope>
    <source>
        <strain evidence="3">171206Taipei</strain>
    </source>
</reference>
<keyword evidence="1" id="KW-0812">Transmembrane</keyword>
<feature type="transmembrane region" description="Helical" evidence="1">
    <location>
        <begin position="327"/>
        <end position="346"/>
    </location>
</feature>
<dbReference type="OrthoDB" id="9451547at2759"/>
<feature type="signal peptide" evidence="2">
    <location>
        <begin position="1"/>
        <end position="18"/>
    </location>
</feature>
<keyword evidence="1" id="KW-1133">Transmembrane helix</keyword>
<sequence>MLFLLALTSLAPRNDTLANASPAEAGCNDIHNCRTLYDIIWGCLVTVFACVWVSVHPNVPKRPVIPEPPDNSCIWVRLRWQCFYGTNAFRARLKLMLAGVLAPELIVGLALRQRAMAMRFASVLNVSITHGFFICMGGFVDNDGHPLVSWQQLIGRQIPFWAIGGTSHSLDALRRISRNAIRDKSKGDIYTKTIAFCQGLWFILQSLTRLVQRLPLAQLEVATLAFTVLNVFTWVLWWDKPLDVTEPIVIEPQYKSVDSASISGNTAQVSSPTSTIGTKFLRILGIPFRQGGDPFDPTLGYGVPTFWYAAWNDASFQMEERCLFQELLIAGLFGAIHCAAWNAAFASTIEMWLWRGAALLLAVIPLAAVALLYCDMRSSRDYPDYWLPTFIKWSLLLYVPSRLITLLIPLITLRTVEPSLYVDISWSTYIPHL</sequence>
<evidence type="ECO:0008006" key="5">
    <source>
        <dbReference type="Google" id="ProtNLM"/>
    </source>
</evidence>
<dbReference type="Proteomes" id="UP000636479">
    <property type="component" value="Unassembled WGS sequence"/>
</dbReference>
<gene>
    <name evidence="3" type="ORF">MIND_00906200</name>
</gene>
<keyword evidence="1" id="KW-0472">Membrane</keyword>
<dbReference type="PANTHER" id="PTHR35043:SF7">
    <property type="entry name" value="TRANSCRIPTION FACTOR DOMAIN-CONTAINING PROTEIN"/>
    <property type="match status" value="1"/>
</dbReference>
<feature type="transmembrane region" description="Helical" evidence="1">
    <location>
        <begin position="352"/>
        <end position="374"/>
    </location>
</feature>
<protein>
    <recommendedName>
        <fullName evidence="5">Wax synthase domain-containing protein</fullName>
    </recommendedName>
</protein>
<feature type="transmembrane region" description="Helical" evidence="1">
    <location>
        <begin position="219"/>
        <end position="238"/>
    </location>
</feature>
<accession>A0A8H6SDJ4</accession>
<dbReference type="PANTHER" id="PTHR35043">
    <property type="entry name" value="TRANSCRIPTION FACTOR DOMAIN-CONTAINING PROTEIN"/>
    <property type="match status" value="1"/>
</dbReference>
<feature type="transmembrane region" description="Helical" evidence="1">
    <location>
        <begin position="36"/>
        <end position="55"/>
    </location>
</feature>
<comment type="caution">
    <text evidence="3">The sequence shown here is derived from an EMBL/GenBank/DDBJ whole genome shotgun (WGS) entry which is preliminary data.</text>
</comment>
<dbReference type="AlphaFoldDB" id="A0A8H6SDJ4"/>
<dbReference type="EMBL" id="JACAZF010000008">
    <property type="protein sequence ID" value="KAF7296756.1"/>
    <property type="molecule type" value="Genomic_DNA"/>
</dbReference>
<feature type="transmembrane region" description="Helical" evidence="1">
    <location>
        <begin position="120"/>
        <end position="140"/>
    </location>
</feature>